<feature type="region of interest" description="Disordered" evidence="1">
    <location>
        <begin position="175"/>
        <end position="255"/>
    </location>
</feature>
<feature type="region of interest" description="Disordered" evidence="1">
    <location>
        <begin position="271"/>
        <end position="317"/>
    </location>
</feature>
<protein>
    <recommendedName>
        <fullName evidence="4">LisH domain-containing protein</fullName>
    </recommendedName>
</protein>
<evidence type="ECO:0000256" key="1">
    <source>
        <dbReference type="SAM" id="MobiDB-lite"/>
    </source>
</evidence>
<dbReference type="OrthoDB" id="1939654at2759"/>
<keyword evidence="3" id="KW-1185">Reference proteome</keyword>
<dbReference type="AlphaFoldDB" id="A0A067JKU0"/>
<reference evidence="2 3" key="1">
    <citation type="journal article" date="2014" name="PLoS ONE">
        <title>Global Analysis of Gene Expression Profiles in Physic Nut (Jatropha curcas L.) Seedlings Exposed to Salt Stress.</title>
        <authorList>
            <person name="Zhang L."/>
            <person name="Zhang C."/>
            <person name="Wu P."/>
            <person name="Chen Y."/>
            <person name="Li M."/>
            <person name="Jiang H."/>
            <person name="Wu G."/>
        </authorList>
    </citation>
    <scope>NUCLEOTIDE SEQUENCE [LARGE SCALE GENOMIC DNA]</scope>
    <source>
        <strain evidence="3">cv. GZQX0401</strain>
        <tissue evidence="2">Young leaves</tissue>
    </source>
</reference>
<feature type="compositionally biased region" description="Polar residues" evidence="1">
    <location>
        <begin position="241"/>
        <end position="251"/>
    </location>
</feature>
<organism evidence="2 3">
    <name type="scientific">Jatropha curcas</name>
    <name type="common">Barbados nut</name>
    <dbReference type="NCBI Taxonomy" id="180498"/>
    <lineage>
        <taxon>Eukaryota</taxon>
        <taxon>Viridiplantae</taxon>
        <taxon>Streptophyta</taxon>
        <taxon>Embryophyta</taxon>
        <taxon>Tracheophyta</taxon>
        <taxon>Spermatophyta</taxon>
        <taxon>Magnoliopsida</taxon>
        <taxon>eudicotyledons</taxon>
        <taxon>Gunneridae</taxon>
        <taxon>Pentapetalae</taxon>
        <taxon>rosids</taxon>
        <taxon>fabids</taxon>
        <taxon>Malpighiales</taxon>
        <taxon>Euphorbiaceae</taxon>
        <taxon>Crotonoideae</taxon>
        <taxon>Jatropheae</taxon>
        <taxon>Jatropha</taxon>
    </lineage>
</organism>
<dbReference type="EMBL" id="KK915111">
    <property type="protein sequence ID" value="KDP24512.1"/>
    <property type="molecule type" value="Genomic_DNA"/>
</dbReference>
<gene>
    <name evidence="2" type="ORF">JCGZ_25076</name>
</gene>
<evidence type="ECO:0000313" key="3">
    <source>
        <dbReference type="Proteomes" id="UP000027138"/>
    </source>
</evidence>
<dbReference type="STRING" id="180498.A0A067JKU0"/>
<evidence type="ECO:0000313" key="2">
    <source>
        <dbReference type="EMBL" id="KDP24512.1"/>
    </source>
</evidence>
<proteinExistence type="predicted"/>
<dbReference type="PANTHER" id="PTHR35117:SF1">
    <property type="entry name" value="MYOSIN-M HEAVY PROTEIN"/>
    <property type="match status" value="1"/>
</dbReference>
<dbReference type="PANTHER" id="PTHR35117">
    <property type="entry name" value="MYOSIN-M HEAVY PROTEIN"/>
    <property type="match status" value="1"/>
</dbReference>
<dbReference type="Proteomes" id="UP000027138">
    <property type="component" value="Unassembled WGS sequence"/>
</dbReference>
<evidence type="ECO:0008006" key="4">
    <source>
        <dbReference type="Google" id="ProtNLM"/>
    </source>
</evidence>
<sequence>MGKQTKAKTTQSFGKGKVTPMQIAFIVDRYLSDNNFSETRSVFRTEASSLISKSPVQEAPKSLLSLGAMLNEYICLKEQKVMVDQERVRLEQEKFRVQNLLQGMQDVMNAYNASGTAPNSTPMIQPSANRPLAMAPQLGPVTGSSAGPMYTSPTLMPISMPSNIMKENNNLSAANCTSTRKRSGASVAAEGPLATKKSRGKLPSRKAPNTGTCSQSDNAATIRETAWPDNAANTKEPESSVIGSSPYNRTPSGPMVQGYSVAKNLFNQPWLSSPANSTGPKTPPQAVSSHNEKSASPVNISSTAHCSNSNTPQETPTNCTVITSERVVVSPCKHVAYTMERNHCISSTSPTKTTFKRLSKRENVKGRLDFDGSDVMTTFDNPIVEEISTSESDKEGDIFDIDLPNLDALGANFSFSELLVDLDLGFDGLGCPCQPILGGSADTVSGSSHESRDGNLGADHVTSEFSSTLTEVISGKDVNIQGPETLTAVKSITKCIILSPAKTHRSSLEQENCLATN</sequence>
<accession>A0A067JKU0</accession>
<name>A0A067JKU0_JATCU</name>
<feature type="compositionally biased region" description="Polar residues" evidence="1">
    <location>
        <begin position="207"/>
        <end position="219"/>
    </location>
</feature>